<reference evidence="2 3" key="1">
    <citation type="journal article" date="2024" name="IMA Fungus">
        <title>Apiospora arundinis, a panoply of carbohydrate-active enzymes and secondary metabolites.</title>
        <authorList>
            <person name="Sorensen T."/>
            <person name="Petersen C."/>
            <person name="Muurmann A.T."/>
            <person name="Christiansen J.V."/>
            <person name="Brundto M.L."/>
            <person name="Overgaard C.K."/>
            <person name="Boysen A.T."/>
            <person name="Wollenberg R.D."/>
            <person name="Larsen T.O."/>
            <person name="Sorensen J.L."/>
            <person name="Nielsen K.L."/>
            <person name="Sondergaard T.E."/>
        </authorList>
    </citation>
    <scope>NUCLEOTIDE SEQUENCE [LARGE SCALE GENOMIC DNA]</scope>
    <source>
        <strain evidence="2 3">AAU 773</strain>
    </source>
</reference>
<comment type="caution">
    <text evidence="2">The sequence shown here is derived from an EMBL/GenBank/DDBJ whole genome shotgun (WGS) entry which is preliminary data.</text>
</comment>
<protein>
    <submittedName>
        <fullName evidence="2">Short-chain dehydrogenase/reductase SDR</fullName>
    </submittedName>
</protein>
<comment type="similarity">
    <text evidence="1">Belongs to the short-chain dehydrogenases/reductases (SDR) family.</text>
</comment>
<evidence type="ECO:0000313" key="2">
    <source>
        <dbReference type="EMBL" id="KAK8879935.1"/>
    </source>
</evidence>
<dbReference type="InterPro" id="IPR002347">
    <property type="entry name" value="SDR_fam"/>
</dbReference>
<dbReference type="Proteomes" id="UP001390339">
    <property type="component" value="Unassembled WGS sequence"/>
</dbReference>
<dbReference type="EMBL" id="JAPCWZ010000001">
    <property type="protein sequence ID" value="KAK8879935.1"/>
    <property type="molecule type" value="Genomic_DNA"/>
</dbReference>
<accession>A0ABR2JP59</accession>
<dbReference type="InterPro" id="IPR051468">
    <property type="entry name" value="Fungal_SecMetab_SDRs"/>
</dbReference>
<dbReference type="PRINTS" id="PR00081">
    <property type="entry name" value="GDHRDH"/>
</dbReference>
<keyword evidence="3" id="KW-1185">Reference proteome</keyword>
<dbReference type="SUPFAM" id="SSF51735">
    <property type="entry name" value="NAD(P)-binding Rossmann-fold domains"/>
    <property type="match status" value="1"/>
</dbReference>
<dbReference type="PANTHER" id="PTHR43544:SF36">
    <property type="entry name" value="CHAIN OXIDOREDUCTASE (CSGA), PUTATIVE (AFU_ORTHOLOGUE AFUA_4G00910)-RELATED"/>
    <property type="match status" value="1"/>
</dbReference>
<dbReference type="Pfam" id="PF00106">
    <property type="entry name" value="adh_short"/>
    <property type="match status" value="1"/>
</dbReference>
<evidence type="ECO:0000313" key="3">
    <source>
        <dbReference type="Proteomes" id="UP001390339"/>
    </source>
</evidence>
<dbReference type="InterPro" id="IPR036291">
    <property type="entry name" value="NAD(P)-bd_dom_sf"/>
</dbReference>
<dbReference type="PANTHER" id="PTHR43544">
    <property type="entry name" value="SHORT-CHAIN DEHYDROGENASE/REDUCTASE"/>
    <property type="match status" value="1"/>
</dbReference>
<dbReference type="Gene3D" id="3.40.50.720">
    <property type="entry name" value="NAD(P)-binding Rossmann-like Domain"/>
    <property type="match status" value="1"/>
</dbReference>
<name>A0ABR2JP59_9PEZI</name>
<proteinExistence type="inferred from homology"/>
<gene>
    <name evidence="2" type="ORF">PGQ11_001229</name>
</gene>
<organism evidence="2 3">
    <name type="scientific">Apiospora arundinis</name>
    <dbReference type="NCBI Taxonomy" id="335852"/>
    <lineage>
        <taxon>Eukaryota</taxon>
        <taxon>Fungi</taxon>
        <taxon>Dikarya</taxon>
        <taxon>Ascomycota</taxon>
        <taxon>Pezizomycotina</taxon>
        <taxon>Sordariomycetes</taxon>
        <taxon>Xylariomycetidae</taxon>
        <taxon>Amphisphaeriales</taxon>
        <taxon>Apiosporaceae</taxon>
        <taxon>Apiospora</taxon>
    </lineage>
</organism>
<sequence length="251" mass="26713">MSNYLITGTSRGLGLCLVKELLKRPATSVGLILATTRSDPTPALQKIIDESSGRVINVIVNPADIESVKAASLAVEKHLNGAGLDVLVNNVGVLPISNGIKNMDNLAEAFNVNVMSVQNMTTVFLPLLEKGKLKKVANISTTVSSFAYQDIFGRVPAPAYKVTKAALNMLTLQWGLEYRDKGFTIFGVSPGWLKTDLGGEGANLEPEQGAEATMKVIDTAGEEEVGKLLNIHLPGFGEGHGDHYQGGAVPW</sequence>
<evidence type="ECO:0000256" key="1">
    <source>
        <dbReference type="ARBA" id="ARBA00006484"/>
    </source>
</evidence>